<dbReference type="SUPFAM" id="SSF101478">
    <property type="entry name" value="ADP-ribosylglycohydrolase"/>
    <property type="match status" value="1"/>
</dbReference>
<organism evidence="2 3">
    <name type="scientific">Octopus sinensis</name>
    <name type="common">East Asian common octopus</name>
    <dbReference type="NCBI Taxonomy" id="2607531"/>
    <lineage>
        <taxon>Eukaryota</taxon>
        <taxon>Metazoa</taxon>
        <taxon>Spiralia</taxon>
        <taxon>Lophotrochozoa</taxon>
        <taxon>Mollusca</taxon>
        <taxon>Cephalopoda</taxon>
        <taxon>Coleoidea</taxon>
        <taxon>Octopodiformes</taxon>
        <taxon>Octopoda</taxon>
        <taxon>Incirrata</taxon>
        <taxon>Octopodidae</taxon>
        <taxon>Octopus</taxon>
    </lineage>
</organism>
<dbReference type="Pfam" id="PF03747">
    <property type="entry name" value="ADP_ribosyl_GH"/>
    <property type="match status" value="1"/>
</dbReference>
<dbReference type="KEGG" id="osn:115222273"/>
<proteinExistence type="predicted"/>
<dbReference type="Gene3D" id="1.10.4080.10">
    <property type="entry name" value="ADP-ribosylation/Crystallin J1"/>
    <property type="match status" value="1"/>
</dbReference>
<evidence type="ECO:0000256" key="1">
    <source>
        <dbReference type="SAM" id="MobiDB-lite"/>
    </source>
</evidence>
<accession>A0A6P7TFY6</accession>
<dbReference type="RefSeq" id="XP_029648301.1">
    <property type="nucleotide sequence ID" value="XM_029792441.2"/>
</dbReference>
<keyword evidence="2" id="KW-1185">Reference proteome</keyword>
<sequence length="469" mass="52886">MDVFRKTCKLWSSWFYLVSRKRTNQNFMRCFQTSACCQHKDMNSNELSEDSSTTPTTKTPITKTPKPISESVKKAKCEALWGMFIGDALSMPVHWYYNTNDILKNYDRWISDYIAPKTFYSGSILPLSAVGDSGRISSSNNRNETIIGQVILHDKLKFWTSGDPYFYHQGMKPGDNTLNMLVALKMLQTMQETDPWALKSDQEVMASVLESYVHFMTTPNTHNDTYAESFHRLFFKDWNAVPDPPLRGQDIFDFAKRRSRQILSRPPDSQLASIGALVLVLPWVLRNAGKTEDECAQTAVEFIKLTHPVQSLIPFVDMYSRLFHATLNGFDLGSEVRKILAHASLGGHDNRHMMLHLADQVSSTEKSLKSHQRNTSLLGLACYIESSMKTLLYLMLCFAEDFNSGTYVNTNSGGENCHRGAALGAVLGAASVQGKSEKIKNVWKSGLTLHEELQKLEASFLASEPSRES</sequence>
<evidence type="ECO:0000313" key="2">
    <source>
        <dbReference type="Proteomes" id="UP000515154"/>
    </source>
</evidence>
<dbReference type="Proteomes" id="UP000515154">
    <property type="component" value="Linkage group LG19"/>
</dbReference>
<dbReference type="InterPro" id="IPR036705">
    <property type="entry name" value="Ribosyl_crysJ1_sf"/>
</dbReference>
<reference evidence="3" key="1">
    <citation type="submission" date="2025-08" db="UniProtKB">
        <authorList>
            <consortium name="RefSeq"/>
        </authorList>
    </citation>
    <scope>IDENTIFICATION</scope>
</reference>
<feature type="region of interest" description="Disordered" evidence="1">
    <location>
        <begin position="43"/>
        <end position="67"/>
    </location>
</feature>
<protein>
    <submittedName>
        <fullName evidence="3">Uncharacterized protein LOC115222273 isoform X1</fullName>
    </submittedName>
</protein>
<dbReference type="AlphaFoldDB" id="A0A6P7TFY6"/>
<name>A0A6P7TFY6_9MOLL</name>
<gene>
    <name evidence="3" type="primary">LOC115222273</name>
</gene>
<evidence type="ECO:0000313" key="3">
    <source>
        <dbReference type="RefSeq" id="XP_029648301.1"/>
    </source>
</evidence>
<dbReference type="InterPro" id="IPR005502">
    <property type="entry name" value="Ribosyl_crysJ1"/>
</dbReference>
<feature type="compositionally biased region" description="Low complexity" evidence="1">
    <location>
        <begin position="51"/>
        <end position="67"/>
    </location>
</feature>